<gene>
    <name evidence="1" type="ORF">NCTC10665_00913</name>
</gene>
<dbReference type="AlphaFoldDB" id="A0A3S4WSC0"/>
<accession>A0A3S4WSC0</accession>
<dbReference type="Proteomes" id="UP000268879">
    <property type="component" value="Chromosome"/>
</dbReference>
<dbReference type="EMBL" id="LR134481">
    <property type="protein sequence ID" value="VEI30472.1"/>
    <property type="molecule type" value="Genomic_DNA"/>
</dbReference>
<reference evidence="1 2" key="1">
    <citation type="submission" date="2018-12" db="EMBL/GenBank/DDBJ databases">
        <authorList>
            <consortium name="Pathogen Informatics"/>
        </authorList>
    </citation>
    <scope>NUCLEOTIDE SEQUENCE [LARGE SCALE GENOMIC DNA]</scope>
    <source>
        <strain evidence="1 2">NCTC10665</strain>
    </source>
</reference>
<evidence type="ECO:0000313" key="2">
    <source>
        <dbReference type="Proteomes" id="UP000268879"/>
    </source>
</evidence>
<evidence type="ECO:0000313" key="1">
    <source>
        <dbReference type="EMBL" id="VEI30472.1"/>
    </source>
</evidence>
<organism evidence="1 2">
    <name type="scientific">Haemophilus parainfluenzae</name>
    <dbReference type="NCBI Taxonomy" id="729"/>
    <lineage>
        <taxon>Bacteria</taxon>
        <taxon>Pseudomonadati</taxon>
        <taxon>Pseudomonadota</taxon>
        <taxon>Gammaproteobacteria</taxon>
        <taxon>Pasteurellales</taxon>
        <taxon>Pasteurellaceae</taxon>
        <taxon>Haemophilus</taxon>
    </lineage>
</organism>
<name>A0A3S4WSC0_HAEPA</name>
<protein>
    <submittedName>
        <fullName evidence="1">Uncharacterized protein</fullName>
    </submittedName>
</protein>
<sequence>MIFSQNLRIFAEIYRKVCNFAVIFVAQKYSSKWLHFGVNSESVVKNLLLFLGRTYGHS</sequence>
<proteinExistence type="predicted"/>